<dbReference type="AlphaFoldDB" id="A0A1M6DX10"/>
<reference evidence="2" key="1">
    <citation type="submission" date="2016-11" db="EMBL/GenBank/DDBJ databases">
        <authorList>
            <person name="Varghese N."/>
            <person name="Submissions S."/>
        </authorList>
    </citation>
    <scope>NUCLEOTIDE SEQUENCE [LARGE SCALE GENOMIC DNA]</scope>
    <source>
        <strain evidence="2">DSM 22623</strain>
    </source>
</reference>
<protein>
    <submittedName>
        <fullName evidence="1">Uncharacterized protein</fullName>
    </submittedName>
</protein>
<dbReference type="OrthoDB" id="982601at2"/>
<dbReference type="Proteomes" id="UP000184432">
    <property type="component" value="Unassembled WGS sequence"/>
</dbReference>
<accession>A0A1M6DX10</accession>
<organism evidence="1 2">
    <name type="scientific">Aquimarina spongiae</name>
    <dbReference type="NCBI Taxonomy" id="570521"/>
    <lineage>
        <taxon>Bacteria</taxon>
        <taxon>Pseudomonadati</taxon>
        <taxon>Bacteroidota</taxon>
        <taxon>Flavobacteriia</taxon>
        <taxon>Flavobacteriales</taxon>
        <taxon>Flavobacteriaceae</taxon>
        <taxon>Aquimarina</taxon>
    </lineage>
</organism>
<evidence type="ECO:0000313" key="2">
    <source>
        <dbReference type="Proteomes" id="UP000184432"/>
    </source>
</evidence>
<gene>
    <name evidence="1" type="ORF">SAMN04488508_10370</name>
</gene>
<dbReference type="EMBL" id="FQYP01000003">
    <property type="protein sequence ID" value="SHI77817.1"/>
    <property type="molecule type" value="Genomic_DNA"/>
</dbReference>
<proteinExistence type="predicted"/>
<dbReference type="RefSeq" id="WP_073315443.1">
    <property type="nucleotide sequence ID" value="NZ_FQYP01000003.1"/>
</dbReference>
<name>A0A1M6DX10_9FLAO</name>
<dbReference type="STRING" id="570521.SAMN04488508_10370"/>
<evidence type="ECO:0000313" key="1">
    <source>
        <dbReference type="EMBL" id="SHI77817.1"/>
    </source>
</evidence>
<sequence length="166" mass="19615">MAIWQQGMIVIPAVWDILPKPNKDLHFEYEEAWRTLNIDHKKFVEEIDSFIPRADWVNSKVHFSWKGNTENKEDNDIDLCIDPELGIIISLVFRFDLRTDSPYFLEKIFGLCNENGWKLETFGGKLFQPDISIIPEVIKQSAWREFLSDPEAFVEKIKDEPWNKKE</sequence>
<keyword evidence="2" id="KW-1185">Reference proteome</keyword>